<protein>
    <submittedName>
        <fullName evidence="1">Isoflavone reductase</fullName>
    </submittedName>
</protein>
<organism evidence="1 2">
    <name type="scientific">Melia azedarach</name>
    <name type="common">Chinaberry tree</name>
    <dbReference type="NCBI Taxonomy" id="155640"/>
    <lineage>
        <taxon>Eukaryota</taxon>
        <taxon>Viridiplantae</taxon>
        <taxon>Streptophyta</taxon>
        <taxon>Embryophyta</taxon>
        <taxon>Tracheophyta</taxon>
        <taxon>Spermatophyta</taxon>
        <taxon>Magnoliopsida</taxon>
        <taxon>eudicotyledons</taxon>
        <taxon>Gunneridae</taxon>
        <taxon>Pentapetalae</taxon>
        <taxon>rosids</taxon>
        <taxon>malvids</taxon>
        <taxon>Sapindales</taxon>
        <taxon>Meliaceae</taxon>
        <taxon>Melia</taxon>
    </lineage>
</organism>
<gene>
    <name evidence="1" type="ORF">OWV82_013472</name>
</gene>
<reference evidence="1 2" key="1">
    <citation type="journal article" date="2023" name="Science">
        <title>Complex scaffold remodeling in plant triterpene biosynthesis.</title>
        <authorList>
            <person name="De La Pena R."/>
            <person name="Hodgson H."/>
            <person name="Liu J.C."/>
            <person name="Stephenson M.J."/>
            <person name="Martin A.C."/>
            <person name="Owen C."/>
            <person name="Harkess A."/>
            <person name="Leebens-Mack J."/>
            <person name="Jimenez L.E."/>
            <person name="Osbourn A."/>
            <person name="Sattely E.S."/>
        </authorList>
    </citation>
    <scope>NUCLEOTIDE SEQUENCE [LARGE SCALE GENOMIC DNA]</scope>
    <source>
        <strain evidence="2">cv. JPN11</strain>
        <tissue evidence="1">Leaf</tissue>
    </source>
</reference>
<evidence type="ECO:0000313" key="1">
    <source>
        <dbReference type="EMBL" id="KAJ4715079.1"/>
    </source>
</evidence>
<name>A0ACC1XWH5_MELAZ</name>
<feature type="non-terminal residue" evidence="1">
    <location>
        <position position="328"/>
    </location>
</feature>
<keyword evidence="2" id="KW-1185">Reference proteome</keyword>
<comment type="caution">
    <text evidence="1">The sequence shown here is derived from an EMBL/GenBank/DDBJ whole genome shotgun (WGS) entry which is preliminary data.</text>
</comment>
<evidence type="ECO:0000313" key="2">
    <source>
        <dbReference type="Proteomes" id="UP001164539"/>
    </source>
</evidence>
<proteinExistence type="predicted"/>
<dbReference type="EMBL" id="CM051400">
    <property type="protein sequence ID" value="KAJ4715079.1"/>
    <property type="molecule type" value="Genomic_DNA"/>
</dbReference>
<dbReference type="Proteomes" id="UP001164539">
    <property type="component" value="Chromosome 7"/>
</dbReference>
<accession>A0ACC1XWH5</accession>
<sequence>MMGSERSKILIVGATGYLGKYMVKASVSMGHFTSAFVRPLKPDPEPSKLQLHKEFQSMGVTIFPGELEEHEKLVSVLRQVDVVISTLAVPQHLEQLKLIRAMKEAANIKRFVPSEYGNEVDRVRGLSPFEAVLENKRKIRRATEEAGIPYTFVSANSFAAYFIDYILHPQQKSDQIIVYGSGQAKAVLNHEEDIAAYTVKAATDERAANRVIIYRPQKNIVSQLDLISSWEKKIGRKLKRIHVPEEKLIELSQTLPHSDSIRVAILHNIFIKGDQMNHKYCYGVFYKSTWKIVRESCTSCDVRVEPIPSIEGMNSYHSTQSLVALVCV</sequence>